<feature type="transmembrane region" description="Helical" evidence="1">
    <location>
        <begin position="226"/>
        <end position="250"/>
    </location>
</feature>
<evidence type="ECO:0000256" key="1">
    <source>
        <dbReference type="SAM" id="Phobius"/>
    </source>
</evidence>
<dbReference type="Proteomes" id="UP000248132">
    <property type="component" value="Unassembled WGS sequence"/>
</dbReference>
<gene>
    <name evidence="2" type="ORF">LY28_00960</name>
</gene>
<keyword evidence="1" id="KW-1133">Transmembrane helix</keyword>
<dbReference type="AlphaFoldDB" id="A0A318XMQ2"/>
<reference evidence="2 3" key="1">
    <citation type="submission" date="2018-06" db="EMBL/GenBank/DDBJ databases">
        <title>Genomic Encyclopedia of Type Strains, Phase I: the one thousand microbial genomes (KMG-I) project.</title>
        <authorList>
            <person name="Kyrpides N."/>
        </authorList>
    </citation>
    <scope>NUCLEOTIDE SEQUENCE [LARGE SCALE GENOMIC DNA]</scope>
    <source>
        <strain evidence="2 3">DSM 19573</strain>
    </source>
</reference>
<evidence type="ECO:0000313" key="3">
    <source>
        <dbReference type="Proteomes" id="UP000248132"/>
    </source>
</evidence>
<keyword evidence="1" id="KW-0812">Transmembrane</keyword>
<dbReference type="RefSeq" id="WP_242981151.1">
    <property type="nucleotide sequence ID" value="NZ_QKMR01000004.1"/>
</dbReference>
<sequence>MQERRRAHTGKLNTEYEYGHFMLKIYTPILIMTGLLVITCGLIFNPMKASAGKQKVKAKKLIPVILEYITNRKFIKKILDILARDKNFILNKLESRVLENSDSGIDLQQLYFFKILCFVLCILLTMLIGYTNTINKTKLIVAYSDERQALYQSEPYDESKYQLYSIVLAGVGEKKLLASIDTEKYSLVEFKIAEYLNISDEKILKEKTEWFLKVWTEVQNMCCLNYYFYVLIAVPALFLPELLLTVRWLLRRCIYKKEIIKLEYIFELLARVDGVKTIDIINQLEKSSKIYSKYLHMFAAIFQYDKKSAFAYLKDRNIKSLSRMAGILEIYSLSDKEVAIQILDREVMERDEQMLLTAEESIDIIDLTAFLSIVPLVYELARLMLDPMLDIVYRAFEFI</sequence>
<accession>A0A318XMQ2</accession>
<name>A0A318XMQ2_9FIRM</name>
<comment type="caution">
    <text evidence="2">The sequence shown here is derived from an EMBL/GenBank/DDBJ whole genome shotgun (WGS) entry which is preliminary data.</text>
</comment>
<keyword evidence="1" id="KW-0472">Membrane</keyword>
<proteinExistence type="predicted"/>
<evidence type="ECO:0000313" key="2">
    <source>
        <dbReference type="EMBL" id="PYG89137.1"/>
    </source>
</evidence>
<organism evidence="2 3">
    <name type="scientific">Ruminiclostridium sufflavum DSM 19573</name>
    <dbReference type="NCBI Taxonomy" id="1121337"/>
    <lineage>
        <taxon>Bacteria</taxon>
        <taxon>Bacillati</taxon>
        <taxon>Bacillota</taxon>
        <taxon>Clostridia</taxon>
        <taxon>Eubacteriales</taxon>
        <taxon>Oscillospiraceae</taxon>
        <taxon>Ruminiclostridium</taxon>
    </lineage>
</organism>
<keyword evidence="3" id="KW-1185">Reference proteome</keyword>
<dbReference type="EMBL" id="QKMR01000004">
    <property type="protein sequence ID" value="PYG89137.1"/>
    <property type="molecule type" value="Genomic_DNA"/>
</dbReference>
<protein>
    <submittedName>
        <fullName evidence="2">Uncharacterized protein</fullName>
    </submittedName>
</protein>
<feature type="transmembrane region" description="Helical" evidence="1">
    <location>
        <begin position="25"/>
        <end position="45"/>
    </location>
</feature>
<feature type="transmembrane region" description="Helical" evidence="1">
    <location>
        <begin position="111"/>
        <end position="130"/>
    </location>
</feature>